<sequence>MRTWRRTAQRWSAYPDYEMRYLTTDEVIPIHERILEKFGGAGGLRDWKSLDSAVQRPRAAFGGKELYPDLFTKAAVLSHSLVLNHPFADGNRRTAWEAMKRFLGENGMRLRAKAEEIVELMLRIADKSLEVKQIAEWLEEHSRKLKPGS</sequence>
<dbReference type="PANTHER" id="PTHR39426">
    <property type="entry name" value="HOMOLOGY TO DEATH-ON-CURING PROTEIN OF PHAGE P1"/>
    <property type="match status" value="1"/>
</dbReference>
<dbReference type="GO" id="GO:0016301">
    <property type="term" value="F:kinase activity"/>
    <property type="evidence" value="ECO:0007669"/>
    <property type="project" value="InterPro"/>
</dbReference>
<dbReference type="SUPFAM" id="SSF140931">
    <property type="entry name" value="Fic-like"/>
    <property type="match status" value="1"/>
</dbReference>
<dbReference type="Gene3D" id="1.20.120.1870">
    <property type="entry name" value="Fic/DOC protein, Fido domain"/>
    <property type="match status" value="1"/>
</dbReference>
<gene>
    <name evidence="2" type="ORF">SAMN05660836_01559</name>
</gene>
<dbReference type="NCBIfam" id="TIGR01550">
    <property type="entry name" value="DOC_P1"/>
    <property type="match status" value="1"/>
</dbReference>
<dbReference type="PANTHER" id="PTHR39426:SF1">
    <property type="entry name" value="HOMOLOGY TO DEATH-ON-CURING PROTEIN OF PHAGE P1"/>
    <property type="match status" value="1"/>
</dbReference>
<dbReference type="InterPro" id="IPR006440">
    <property type="entry name" value="Doc"/>
</dbReference>
<keyword evidence="3" id="KW-1185">Reference proteome</keyword>
<organism evidence="2 3">
    <name type="scientific">Thermodesulforhabdus norvegica</name>
    <dbReference type="NCBI Taxonomy" id="39841"/>
    <lineage>
        <taxon>Bacteria</taxon>
        <taxon>Pseudomonadati</taxon>
        <taxon>Thermodesulfobacteriota</taxon>
        <taxon>Syntrophobacteria</taxon>
        <taxon>Syntrophobacterales</taxon>
        <taxon>Thermodesulforhabdaceae</taxon>
        <taxon>Thermodesulforhabdus</taxon>
    </lineage>
</organism>
<dbReference type="OrthoDB" id="9802752at2"/>
<dbReference type="InterPro" id="IPR036597">
    <property type="entry name" value="Fido-like_dom_sf"/>
</dbReference>
<proteinExistence type="predicted"/>
<dbReference type="Proteomes" id="UP000199611">
    <property type="component" value="Unassembled WGS sequence"/>
</dbReference>
<evidence type="ECO:0000313" key="3">
    <source>
        <dbReference type="Proteomes" id="UP000199611"/>
    </source>
</evidence>
<evidence type="ECO:0000313" key="2">
    <source>
        <dbReference type="EMBL" id="SFM81043.1"/>
    </source>
</evidence>
<dbReference type="AlphaFoldDB" id="A0A1I4TWW4"/>
<dbReference type="PIRSF" id="PIRSF018297">
    <property type="entry name" value="Doc"/>
    <property type="match status" value="1"/>
</dbReference>
<evidence type="ECO:0000259" key="1">
    <source>
        <dbReference type="PROSITE" id="PS51459"/>
    </source>
</evidence>
<feature type="domain" description="Fido" evidence="1">
    <location>
        <begin position="22"/>
        <end position="140"/>
    </location>
</feature>
<accession>A0A1I4TWW4</accession>
<dbReference type="Pfam" id="PF02661">
    <property type="entry name" value="Fic"/>
    <property type="match status" value="1"/>
</dbReference>
<dbReference type="InterPro" id="IPR053737">
    <property type="entry name" value="Type_II_TA_Toxin"/>
</dbReference>
<dbReference type="STRING" id="39841.SAMN05660836_01559"/>
<dbReference type="InterPro" id="IPR003812">
    <property type="entry name" value="Fido"/>
</dbReference>
<name>A0A1I4TWW4_9BACT</name>
<reference evidence="2 3" key="1">
    <citation type="submission" date="2016-10" db="EMBL/GenBank/DDBJ databases">
        <authorList>
            <person name="de Groot N.N."/>
        </authorList>
    </citation>
    <scope>NUCLEOTIDE SEQUENCE [LARGE SCALE GENOMIC DNA]</scope>
    <source>
        <strain evidence="2 3">DSM 9990</strain>
    </source>
</reference>
<dbReference type="EMBL" id="FOUU01000004">
    <property type="protein sequence ID" value="SFM81043.1"/>
    <property type="molecule type" value="Genomic_DNA"/>
</dbReference>
<dbReference type="PROSITE" id="PS51459">
    <property type="entry name" value="FIDO"/>
    <property type="match status" value="1"/>
</dbReference>
<protein>
    <submittedName>
        <fullName evidence="2">Death on curing protein</fullName>
    </submittedName>
</protein>